<evidence type="ECO:0000256" key="9">
    <source>
        <dbReference type="SAM" id="Phobius"/>
    </source>
</evidence>
<name>A0ABS8VHY7_DATST</name>
<dbReference type="Pfam" id="PF11891">
    <property type="entry name" value="RETICULATA-like"/>
    <property type="match status" value="1"/>
</dbReference>
<dbReference type="Proteomes" id="UP000823775">
    <property type="component" value="Unassembled WGS sequence"/>
</dbReference>
<keyword evidence="7 9" id="KW-1133">Transmembrane helix</keyword>
<comment type="caution">
    <text evidence="10">The sequence shown here is derived from an EMBL/GenBank/DDBJ whole genome shotgun (WGS) entry which is preliminary data.</text>
</comment>
<gene>
    <name evidence="10" type="ORF">HAX54_036624</name>
</gene>
<evidence type="ECO:0000256" key="1">
    <source>
        <dbReference type="ARBA" id="ARBA00004508"/>
    </source>
</evidence>
<comment type="similarity">
    <text evidence="2">Belongs to the RETICULATA family.</text>
</comment>
<evidence type="ECO:0000256" key="8">
    <source>
        <dbReference type="ARBA" id="ARBA00023136"/>
    </source>
</evidence>
<evidence type="ECO:0000256" key="7">
    <source>
        <dbReference type="ARBA" id="ARBA00022989"/>
    </source>
</evidence>
<evidence type="ECO:0000256" key="3">
    <source>
        <dbReference type="ARBA" id="ARBA00022528"/>
    </source>
</evidence>
<keyword evidence="5 9" id="KW-0812">Transmembrane</keyword>
<proteinExistence type="inferred from homology"/>
<reference evidence="10 11" key="1">
    <citation type="journal article" date="2021" name="BMC Genomics">
        <title>Datura genome reveals duplications of psychoactive alkaloid biosynthetic genes and high mutation rate following tissue culture.</title>
        <authorList>
            <person name="Rajewski A."/>
            <person name="Carter-House D."/>
            <person name="Stajich J."/>
            <person name="Litt A."/>
        </authorList>
    </citation>
    <scope>NUCLEOTIDE SEQUENCE [LARGE SCALE GENOMIC DNA]</scope>
    <source>
        <strain evidence="10">AR-01</strain>
    </source>
</reference>
<evidence type="ECO:0000256" key="5">
    <source>
        <dbReference type="ARBA" id="ARBA00022692"/>
    </source>
</evidence>
<dbReference type="PANTHER" id="PTHR31620">
    <property type="entry name" value="PROTEIN RETICULATA-RELATED 2, CHLOROPLASTIC-RELATED"/>
    <property type="match status" value="1"/>
</dbReference>
<evidence type="ECO:0000256" key="2">
    <source>
        <dbReference type="ARBA" id="ARBA00010793"/>
    </source>
</evidence>
<evidence type="ECO:0000256" key="6">
    <source>
        <dbReference type="ARBA" id="ARBA00022946"/>
    </source>
</evidence>
<evidence type="ECO:0000313" key="11">
    <source>
        <dbReference type="Proteomes" id="UP000823775"/>
    </source>
</evidence>
<evidence type="ECO:0000313" key="10">
    <source>
        <dbReference type="EMBL" id="MCD9646623.1"/>
    </source>
</evidence>
<keyword evidence="4" id="KW-0934">Plastid</keyword>
<evidence type="ECO:0000256" key="4">
    <source>
        <dbReference type="ARBA" id="ARBA00022640"/>
    </source>
</evidence>
<dbReference type="EMBL" id="JACEIK010004867">
    <property type="protein sequence ID" value="MCD9646623.1"/>
    <property type="molecule type" value="Genomic_DNA"/>
</dbReference>
<keyword evidence="8 9" id="KW-0472">Membrane</keyword>
<protein>
    <submittedName>
        <fullName evidence="10">Uncharacterized protein</fullName>
    </submittedName>
</protein>
<accession>A0ABS8VHY7</accession>
<dbReference type="PANTHER" id="PTHR31620:SF14">
    <property type="entry name" value="PROTEIN RETICULATA-RELATED 4, CHLOROPLASTIC"/>
    <property type="match status" value="1"/>
</dbReference>
<dbReference type="InterPro" id="IPR021825">
    <property type="entry name" value="RETICULATA-related"/>
</dbReference>
<comment type="subcellular location">
    <subcellularLocation>
        <location evidence="1">Plastid</location>
        <location evidence="1">Chloroplast membrane</location>
        <topology evidence="1">Multi-pass membrane protein</topology>
    </subcellularLocation>
</comment>
<organism evidence="10 11">
    <name type="scientific">Datura stramonium</name>
    <name type="common">Jimsonweed</name>
    <name type="synonym">Common thornapple</name>
    <dbReference type="NCBI Taxonomy" id="4076"/>
    <lineage>
        <taxon>Eukaryota</taxon>
        <taxon>Viridiplantae</taxon>
        <taxon>Streptophyta</taxon>
        <taxon>Embryophyta</taxon>
        <taxon>Tracheophyta</taxon>
        <taxon>Spermatophyta</taxon>
        <taxon>Magnoliopsida</taxon>
        <taxon>eudicotyledons</taxon>
        <taxon>Gunneridae</taxon>
        <taxon>Pentapetalae</taxon>
        <taxon>asterids</taxon>
        <taxon>lamiids</taxon>
        <taxon>Solanales</taxon>
        <taxon>Solanaceae</taxon>
        <taxon>Solanoideae</taxon>
        <taxon>Datureae</taxon>
        <taxon>Datura</taxon>
    </lineage>
</organism>
<feature type="transmembrane region" description="Helical" evidence="9">
    <location>
        <begin position="62"/>
        <end position="87"/>
    </location>
</feature>
<keyword evidence="6" id="KW-0809">Transit peptide</keyword>
<sequence length="176" mass="19749">MSDGRNSRFHARLSSCSYCFSPTTNGCCKCWANCQVLYNCPDNAFQMALPGSHHTHLFAKRIGAIVLFAVAGTASSLVGTVITNAVLNAKRLLISLLLKWRNLPVLSTSVAWCLYGSFQQPSSKVHYDFSDFSLFAKNIAHRYNEYRLVFQWVDYARLIGIQKAHEEVPTQKAHEA</sequence>
<keyword evidence="3" id="KW-0150">Chloroplast</keyword>
<keyword evidence="11" id="KW-1185">Reference proteome</keyword>